<organism evidence="1 2">
    <name type="scientific">Rhododendron molle</name>
    <name type="common">Chinese azalea</name>
    <name type="synonym">Azalea mollis</name>
    <dbReference type="NCBI Taxonomy" id="49168"/>
    <lineage>
        <taxon>Eukaryota</taxon>
        <taxon>Viridiplantae</taxon>
        <taxon>Streptophyta</taxon>
        <taxon>Embryophyta</taxon>
        <taxon>Tracheophyta</taxon>
        <taxon>Spermatophyta</taxon>
        <taxon>Magnoliopsida</taxon>
        <taxon>eudicotyledons</taxon>
        <taxon>Gunneridae</taxon>
        <taxon>Pentapetalae</taxon>
        <taxon>asterids</taxon>
        <taxon>Ericales</taxon>
        <taxon>Ericaceae</taxon>
        <taxon>Ericoideae</taxon>
        <taxon>Rhodoreae</taxon>
        <taxon>Rhododendron</taxon>
    </lineage>
</organism>
<reference evidence="1" key="1">
    <citation type="submission" date="2022-02" db="EMBL/GenBank/DDBJ databases">
        <title>Plant Genome Project.</title>
        <authorList>
            <person name="Zhang R.-G."/>
        </authorList>
    </citation>
    <scope>NUCLEOTIDE SEQUENCE</scope>
    <source>
        <strain evidence="1">AT1</strain>
    </source>
</reference>
<protein>
    <submittedName>
        <fullName evidence="1">Uncharacterized protein</fullName>
    </submittedName>
</protein>
<gene>
    <name evidence="1" type="ORF">RHMOL_Rhmol10G0129000</name>
</gene>
<dbReference type="Proteomes" id="UP001062846">
    <property type="component" value="Chromosome 10"/>
</dbReference>
<sequence length="704" mass="79730">MAESVHEDSCCEQGSRHNQGVLHVPSKTRNAFLKEFLLHGSLDIWVKEARNLPNMDTVPHKIPDIVKLMKEKVRRKFDGNVPHKMITSDPHVAITVCNSVIGRTFVISNCENPVWTQPFYVPVAHSAAEVHFVVKDNDVLGSRIIGVFGIPVEQLLPGTKIEGTFPIIDTNGKPWEVGAVLSLSIQYIPIGEMTLLNSGVPGTYFPLRKGGKVMLYQDAHVHDGFLPNLRLDHDMQYKHGNCWRDIFDAISQARHLIYITGWSVYHQVRLVRENDKSAEVNLGDLLKTKSQEGVRVLLLVWDDPSSWNILGYHHDGPMDTSDEEVRKFFKHSSVKALLCPRSSCRNGHSWFKKQEAGIIYTHHQKTVIVDADAVGCPREPWHDLHCRIDGPAAYDILTNFEERWSSASKPRGLKKRKETGGLALHKMYESYNDALLTIDRIPEIIGMTDLPCLRDDDPETWHVQVFRSVDSNSVKGFPKDPKDATSRNLACEKNVRIDMSIHAAYVNAIHAAQRFIYIENQYFLGSSDNWNQHKKLGANSDSLYNTIQMMYGVIYKASEEVGLEKEYEPQDYLNFFCLGNREAEDGEDTTLDAGNAHAENTPQIYGYRMSLWAEHIGDLEECFKQPESIECVRRVRSLGELYWKQYVADEVTEMKGHLLKYPLEVDGMGKVNPLPSCKEFPDMGGKITGSSQTGPIDVNENLTI</sequence>
<proteinExistence type="predicted"/>
<dbReference type="EMBL" id="CM046397">
    <property type="protein sequence ID" value="KAI8534855.1"/>
    <property type="molecule type" value="Genomic_DNA"/>
</dbReference>
<evidence type="ECO:0000313" key="2">
    <source>
        <dbReference type="Proteomes" id="UP001062846"/>
    </source>
</evidence>
<keyword evidence="2" id="KW-1185">Reference proteome</keyword>
<name>A0ACC0M1X2_RHOML</name>
<comment type="caution">
    <text evidence="1">The sequence shown here is derived from an EMBL/GenBank/DDBJ whole genome shotgun (WGS) entry which is preliminary data.</text>
</comment>
<accession>A0ACC0M1X2</accession>
<evidence type="ECO:0000313" key="1">
    <source>
        <dbReference type="EMBL" id="KAI8534855.1"/>
    </source>
</evidence>